<evidence type="ECO:0000256" key="2">
    <source>
        <dbReference type="ARBA" id="ARBA00023128"/>
    </source>
</evidence>
<organism evidence="4 5">
    <name type="scientific">Gymnopilus junonius</name>
    <name type="common">Spectacular rustgill mushroom</name>
    <name type="synonym">Gymnopilus spectabilis subsp. junonius</name>
    <dbReference type="NCBI Taxonomy" id="109634"/>
    <lineage>
        <taxon>Eukaryota</taxon>
        <taxon>Fungi</taxon>
        <taxon>Dikarya</taxon>
        <taxon>Basidiomycota</taxon>
        <taxon>Agaricomycotina</taxon>
        <taxon>Agaricomycetes</taxon>
        <taxon>Agaricomycetidae</taxon>
        <taxon>Agaricales</taxon>
        <taxon>Agaricineae</taxon>
        <taxon>Hymenogastraceae</taxon>
        <taxon>Gymnopilus</taxon>
    </lineage>
</organism>
<sequence>GIHKLTKLLAHLNTSPKLSLTGVKRLRLSLASQNDHFGARHFVKEDLPRIRWANPTLDIEVRREIKTPQEQWKAQMEVELPNGTVQRIDMQDKWSTTILKELMDLAGGDPWKRHVQECQKAGTPVIPTGEK</sequence>
<gene>
    <name evidence="4" type="ORF">CPB84DRAFT_1634434</name>
</gene>
<dbReference type="GO" id="GO:0005739">
    <property type="term" value="C:mitochondrion"/>
    <property type="evidence" value="ECO:0007669"/>
    <property type="project" value="UniProtKB-SubCell"/>
</dbReference>
<feature type="non-terminal residue" evidence="4">
    <location>
        <position position="131"/>
    </location>
</feature>
<dbReference type="EMBL" id="JADNYJ010000103">
    <property type="protein sequence ID" value="KAF8885259.1"/>
    <property type="molecule type" value="Genomic_DNA"/>
</dbReference>
<keyword evidence="2" id="KW-0496">Mitochondrion</keyword>
<dbReference type="SMART" id="SM00916">
    <property type="entry name" value="L51_S25_CI-B8"/>
    <property type="match status" value="1"/>
</dbReference>
<dbReference type="InterPro" id="IPR036249">
    <property type="entry name" value="Thioredoxin-like_sf"/>
</dbReference>
<dbReference type="AlphaFoldDB" id="A0A9P5NFX5"/>
<reference evidence="4" key="1">
    <citation type="submission" date="2020-11" db="EMBL/GenBank/DDBJ databases">
        <authorList>
            <consortium name="DOE Joint Genome Institute"/>
            <person name="Ahrendt S."/>
            <person name="Riley R."/>
            <person name="Andreopoulos W."/>
            <person name="LaButti K."/>
            <person name="Pangilinan J."/>
            <person name="Ruiz-duenas F.J."/>
            <person name="Barrasa J.M."/>
            <person name="Sanchez-Garcia M."/>
            <person name="Camarero S."/>
            <person name="Miyauchi S."/>
            <person name="Serrano A."/>
            <person name="Linde D."/>
            <person name="Babiker R."/>
            <person name="Drula E."/>
            <person name="Ayuso-Fernandez I."/>
            <person name="Pacheco R."/>
            <person name="Padilla G."/>
            <person name="Ferreira P."/>
            <person name="Barriuso J."/>
            <person name="Kellner H."/>
            <person name="Castanera R."/>
            <person name="Alfaro M."/>
            <person name="Ramirez L."/>
            <person name="Pisabarro A.G."/>
            <person name="Kuo A."/>
            <person name="Tritt A."/>
            <person name="Lipzen A."/>
            <person name="He G."/>
            <person name="Yan M."/>
            <person name="Ng V."/>
            <person name="Cullen D."/>
            <person name="Martin F."/>
            <person name="Rosso M.-N."/>
            <person name="Henrissat B."/>
            <person name="Hibbett D."/>
            <person name="Martinez A.T."/>
            <person name="Grigoriev I.V."/>
        </authorList>
    </citation>
    <scope>NUCLEOTIDE SEQUENCE</scope>
    <source>
        <strain evidence="4">AH 44721</strain>
    </source>
</reference>
<comment type="caution">
    <text evidence="4">The sequence shown here is derived from an EMBL/GenBank/DDBJ whole genome shotgun (WGS) entry which is preliminary data.</text>
</comment>
<evidence type="ECO:0000256" key="1">
    <source>
        <dbReference type="ARBA" id="ARBA00004173"/>
    </source>
</evidence>
<evidence type="ECO:0000313" key="4">
    <source>
        <dbReference type="EMBL" id="KAF8885259.1"/>
    </source>
</evidence>
<feature type="non-terminal residue" evidence="4">
    <location>
        <position position="1"/>
    </location>
</feature>
<dbReference type="Gene3D" id="3.40.30.10">
    <property type="entry name" value="Glutaredoxin"/>
    <property type="match status" value="1"/>
</dbReference>
<dbReference type="OrthoDB" id="1696305at2759"/>
<feature type="domain" description="Ribosomal protein/NADH dehydrogenase" evidence="3">
    <location>
        <begin position="31"/>
        <end position="109"/>
    </location>
</feature>
<dbReference type="InterPro" id="IPR007741">
    <property type="entry name" value="Ribosomal_mL43/mS25/NADH_DH"/>
</dbReference>
<dbReference type="SUPFAM" id="SSF52833">
    <property type="entry name" value="Thioredoxin-like"/>
    <property type="match status" value="1"/>
</dbReference>
<proteinExistence type="predicted"/>
<evidence type="ECO:0000313" key="5">
    <source>
        <dbReference type="Proteomes" id="UP000724874"/>
    </source>
</evidence>
<protein>
    <recommendedName>
        <fullName evidence="3">Ribosomal protein/NADH dehydrogenase domain-containing protein</fullName>
    </recommendedName>
</protein>
<comment type="subcellular location">
    <subcellularLocation>
        <location evidence="1">Mitochondrion</location>
    </subcellularLocation>
</comment>
<dbReference type="Proteomes" id="UP000724874">
    <property type="component" value="Unassembled WGS sequence"/>
</dbReference>
<evidence type="ECO:0000259" key="3">
    <source>
        <dbReference type="SMART" id="SM00916"/>
    </source>
</evidence>
<name>A0A9P5NFX5_GYMJU</name>
<keyword evidence="5" id="KW-1185">Reference proteome</keyword>
<accession>A0A9P5NFX5</accession>